<dbReference type="InterPro" id="IPR003130">
    <property type="entry name" value="GED"/>
</dbReference>
<evidence type="ECO:0000256" key="3">
    <source>
        <dbReference type="SAM" id="MobiDB-lite"/>
    </source>
</evidence>
<dbReference type="GO" id="GO:0005739">
    <property type="term" value="C:mitochondrion"/>
    <property type="evidence" value="ECO:0007669"/>
    <property type="project" value="TreeGrafter"/>
</dbReference>
<dbReference type="GO" id="GO:0016559">
    <property type="term" value="P:peroxisome fission"/>
    <property type="evidence" value="ECO:0007669"/>
    <property type="project" value="TreeGrafter"/>
</dbReference>
<accession>A0A409X4L2</accession>
<dbReference type="OrthoDB" id="5061070at2759"/>
<evidence type="ECO:0008006" key="8">
    <source>
        <dbReference type="Google" id="ProtNLM"/>
    </source>
</evidence>
<evidence type="ECO:0000313" key="7">
    <source>
        <dbReference type="Proteomes" id="UP000283269"/>
    </source>
</evidence>
<dbReference type="InParanoid" id="A0A409X4L2"/>
<feature type="domain" description="GED" evidence="4">
    <location>
        <begin position="659"/>
        <end position="755"/>
    </location>
</feature>
<organism evidence="6 7">
    <name type="scientific">Psilocybe cyanescens</name>
    <dbReference type="NCBI Taxonomy" id="93625"/>
    <lineage>
        <taxon>Eukaryota</taxon>
        <taxon>Fungi</taxon>
        <taxon>Dikarya</taxon>
        <taxon>Basidiomycota</taxon>
        <taxon>Agaricomycotina</taxon>
        <taxon>Agaricomycetes</taxon>
        <taxon>Agaricomycetidae</taxon>
        <taxon>Agaricales</taxon>
        <taxon>Agaricineae</taxon>
        <taxon>Strophariaceae</taxon>
        <taxon>Psilocybe</taxon>
    </lineage>
</organism>
<sequence>MFKGLRRNNSVNSRKRTLSSLPTLPEGRSSLASSDYAHQCHKIMELYWAIRDLHVETVFDLPRVVVIGGQSSGKSSLVEAVSGITVPRDSGTCTRCPMDCAMSSEANTWSCTIKLWRAFDRDGNNLAIPTTESFGPVIEDKSQVEIWIRRAQAAILSPHRPSSDFSSMTANELRNNSDTEILPFSKNVVQIRVKDPNATDLTFVDLPDPSLFIFHDMKHRSISGLIQNAEENSIMLIRNLVESYIVMPNTLIVVAMPMTDDIENMQALAIAKDPRIDPHKERTIGVLTKPDTLGKGSRGRRDAWKTLLEDKETEQRAKHGYYCVRLLDDDERSRGVGRFESERIASEFFDNTEPWCSIADRGRFGISNFVRDISKLLIELIKKNLPGLQSAVDSELGRCIHALEKLPPVSSDDSATEIMLCVYEFCKAVTSNQEHEEHQLEFIQRNRYRYSAFKHEIEMTTPNFQPFEQVHTGLSSYSNVESQCEARALPDIREIIKKSISWELPGHIPYNATKTLVLQYTSLWKEPSLRCFQDITKNTREFLDVLLREHFGRYKELERYMRGLIFSEHETHIKKTHRVLERLLELESTPLYTLNLTSYALEKNTWLSKYKNMYQPTNRVLVPSHSYFEVGTRQLLPIIYPFPPSAPTSRPAASTWDDEINVMADVQAYFQVAHKRIIDYIPLTIEHELNQAFATSINRTLLRAFEKGVQSGEVDIHDLVREDPVIERKRKELEDRKSRLTQIKEKLDSFCLGGN</sequence>
<evidence type="ECO:0000259" key="4">
    <source>
        <dbReference type="PROSITE" id="PS51388"/>
    </source>
</evidence>
<dbReference type="GO" id="GO:0008017">
    <property type="term" value="F:microtubule binding"/>
    <property type="evidence" value="ECO:0007669"/>
    <property type="project" value="TreeGrafter"/>
</dbReference>
<feature type="domain" description="Dynamin-type G" evidence="5">
    <location>
        <begin position="58"/>
        <end position="386"/>
    </location>
</feature>
<dbReference type="SUPFAM" id="SSF52540">
    <property type="entry name" value="P-loop containing nucleoside triphosphate hydrolases"/>
    <property type="match status" value="1"/>
</dbReference>
<evidence type="ECO:0000313" key="6">
    <source>
        <dbReference type="EMBL" id="PPQ85696.1"/>
    </source>
</evidence>
<dbReference type="Pfam" id="PF00350">
    <property type="entry name" value="Dynamin_N"/>
    <property type="match status" value="1"/>
</dbReference>
<dbReference type="STRING" id="93625.A0A409X4L2"/>
<dbReference type="Gene3D" id="1.20.120.1240">
    <property type="entry name" value="Dynamin, middle domain"/>
    <property type="match status" value="1"/>
</dbReference>
<dbReference type="GO" id="GO:0003924">
    <property type="term" value="F:GTPase activity"/>
    <property type="evidence" value="ECO:0007669"/>
    <property type="project" value="InterPro"/>
</dbReference>
<protein>
    <recommendedName>
        <fullName evidence="8">GED domain-containing protein</fullName>
    </recommendedName>
</protein>
<dbReference type="GO" id="GO:0048312">
    <property type="term" value="P:intracellular distribution of mitochondria"/>
    <property type="evidence" value="ECO:0007669"/>
    <property type="project" value="TreeGrafter"/>
</dbReference>
<evidence type="ECO:0000259" key="5">
    <source>
        <dbReference type="PROSITE" id="PS51718"/>
    </source>
</evidence>
<dbReference type="PROSITE" id="PS51388">
    <property type="entry name" value="GED"/>
    <property type="match status" value="1"/>
</dbReference>
<keyword evidence="7" id="KW-1185">Reference proteome</keyword>
<dbReference type="PANTHER" id="PTHR11566:SF21">
    <property type="entry name" value="DYNAMIN RELATED PROTEIN 1, ISOFORM A"/>
    <property type="match status" value="1"/>
</dbReference>
<dbReference type="InterPro" id="IPR027417">
    <property type="entry name" value="P-loop_NTPase"/>
</dbReference>
<gene>
    <name evidence="6" type="ORF">CVT25_002730</name>
</gene>
<comment type="caution">
    <text evidence="6">The sequence shown here is derived from an EMBL/GenBank/DDBJ whole genome shotgun (WGS) entry which is preliminary data.</text>
</comment>
<dbReference type="Pfam" id="PF01031">
    <property type="entry name" value="Dynamin_M"/>
    <property type="match status" value="1"/>
</dbReference>
<dbReference type="Gene3D" id="3.40.50.300">
    <property type="entry name" value="P-loop containing nucleotide triphosphate hydrolases"/>
    <property type="match status" value="1"/>
</dbReference>
<dbReference type="CDD" id="cd08771">
    <property type="entry name" value="DLP_1"/>
    <property type="match status" value="1"/>
</dbReference>
<dbReference type="InterPro" id="IPR045063">
    <property type="entry name" value="Dynamin_N"/>
</dbReference>
<dbReference type="PRINTS" id="PR00195">
    <property type="entry name" value="DYNAMIN"/>
</dbReference>
<keyword evidence="1" id="KW-0547">Nucleotide-binding</keyword>
<dbReference type="AlphaFoldDB" id="A0A409X4L2"/>
<proteinExistence type="predicted"/>
<dbReference type="GO" id="GO:0000266">
    <property type="term" value="P:mitochondrial fission"/>
    <property type="evidence" value="ECO:0007669"/>
    <property type="project" value="TreeGrafter"/>
</dbReference>
<feature type="region of interest" description="Disordered" evidence="3">
    <location>
        <begin position="1"/>
        <end position="31"/>
    </location>
</feature>
<name>A0A409X4L2_PSICY</name>
<dbReference type="GO" id="GO:0016020">
    <property type="term" value="C:membrane"/>
    <property type="evidence" value="ECO:0007669"/>
    <property type="project" value="TreeGrafter"/>
</dbReference>
<dbReference type="InterPro" id="IPR022812">
    <property type="entry name" value="Dynamin"/>
</dbReference>
<dbReference type="Proteomes" id="UP000283269">
    <property type="component" value="Unassembled WGS sequence"/>
</dbReference>
<dbReference type="PANTHER" id="PTHR11566">
    <property type="entry name" value="DYNAMIN"/>
    <property type="match status" value="1"/>
</dbReference>
<dbReference type="GO" id="GO:0006897">
    <property type="term" value="P:endocytosis"/>
    <property type="evidence" value="ECO:0007669"/>
    <property type="project" value="TreeGrafter"/>
</dbReference>
<dbReference type="SMART" id="SM00053">
    <property type="entry name" value="DYNc"/>
    <property type="match status" value="1"/>
</dbReference>
<evidence type="ECO:0000256" key="2">
    <source>
        <dbReference type="ARBA" id="ARBA00023134"/>
    </source>
</evidence>
<keyword evidence="2" id="KW-0342">GTP-binding</keyword>
<dbReference type="Pfam" id="PF02212">
    <property type="entry name" value="GED"/>
    <property type="match status" value="1"/>
</dbReference>
<feature type="compositionally biased region" description="Polar residues" evidence="3">
    <location>
        <begin position="7"/>
        <end position="22"/>
    </location>
</feature>
<dbReference type="InterPro" id="IPR020850">
    <property type="entry name" value="GED_dom"/>
</dbReference>
<dbReference type="InterPro" id="IPR001401">
    <property type="entry name" value="Dynamin_GTPase"/>
</dbReference>
<dbReference type="GO" id="GO:0005874">
    <property type="term" value="C:microtubule"/>
    <property type="evidence" value="ECO:0007669"/>
    <property type="project" value="TreeGrafter"/>
</dbReference>
<dbReference type="GO" id="GO:0005525">
    <property type="term" value="F:GTP binding"/>
    <property type="evidence" value="ECO:0007669"/>
    <property type="project" value="InterPro"/>
</dbReference>
<reference evidence="6 7" key="1">
    <citation type="journal article" date="2018" name="Evol. Lett.">
        <title>Horizontal gene cluster transfer increased hallucinogenic mushroom diversity.</title>
        <authorList>
            <person name="Reynolds H.T."/>
            <person name="Vijayakumar V."/>
            <person name="Gluck-Thaler E."/>
            <person name="Korotkin H.B."/>
            <person name="Matheny P.B."/>
            <person name="Slot J.C."/>
        </authorList>
    </citation>
    <scope>NUCLEOTIDE SEQUENCE [LARGE SCALE GENOMIC DNA]</scope>
    <source>
        <strain evidence="6 7">2631</strain>
    </source>
</reference>
<dbReference type="InterPro" id="IPR030381">
    <property type="entry name" value="G_DYNAMIN_dom"/>
</dbReference>
<dbReference type="PROSITE" id="PS51718">
    <property type="entry name" value="G_DYNAMIN_2"/>
    <property type="match status" value="1"/>
</dbReference>
<evidence type="ECO:0000256" key="1">
    <source>
        <dbReference type="ARBA" id="ARBA00022741"/>
    </source>
</evidence>
<dbReference type="InterPro" id="IPR000375">
    <property type="entry name" value="Dynamin_stalk"/>
</dbReference>
<dbReference type="EMBL" id="NHYD01002654">
    <property type="protein sequence ID" value="PPQ85696.1"/>
    <property type="molecule type" value="Genomic_DNA"/>
</dbReference>